<sequence>MEEIDKVVKKLPNQEVDYFKIGKILVSRWYWIAGSLLLFMLGSYVYLWYTPKTYATSGTMKLEENILV</sequence>
<comment type="caution">
    <text evidence="2">The sequence shown here is derived from an EMBL/GenBank/DDBJ whole genome shotgun (WGS) entry which is preliminary data.</text>
</comment>
<feature type="transmembrane region" description="Helical" evidence="1">
    <location>
        <begin position="29"/>
        <end position="49"/>
    </location>
</feature>
<name>A0ABW2ZCR6_9SPHI</name>
<gene>
    <name evidence="2" type="ORF">ACFQZI_03600</name>
</gene>
<evidence type="ECO:0000256" key="1">
    <source>
        <dbReference type="SAM" id="Phobius"/>
    </source>
</evidence>
<keyword evidence="3" id="KW-1185">Reference proteome</keyword>
<reference evidence="3" key="1">
    <citation type="journal article" date="2019" name="Int. J. Syst. Evol. Microbiol.">
        <title>The Global Catalogue of Microorganisms (GCM) 10K type strain sequencing project: providing services to taxonomists for standard genome sequencing and annotation.</title>
        <authorList>
            <consortium name="The Broad Institute Genomics Platform"/>
            <consortium name="The Broad Institute Genome Sequencing Center for Infectious Disease"/>
            <person name="Wu L."/>
            <person name="Ma J."/>
        </authorList>
    </citation>
    <scope>NUCLEOTIDE SEQUENCE [LARGE SCALE GENOMIC DNA]</scope>
    <source>
        <strain evidence="3">CCUG 60742</strain>
    </source>
</reference>
<keyword evidence="1" id="KW-0472">Membrane</keyword>
<keyword evidence="1" id="KW-1133">Transmembrane helix</keyword>
<dbReference type="RefSeq" id="WP_377138510.1">
    <property type="nucleotide sequence ID" value="NZ_JBHTIA010000003.1"/>
</dbReference>
<accession>A0ABW2ZCR6</accession>
<evidence type="ECO:0008006" key="4">
    <source>
        <dbReference type="Google" id="ProtNLM"/>
    </source>
</evidence>
<keyword evidence="1" id="KW-0812">Transmembrane</keyword>
<protein>
    <recommendedName>
        <fullName evidence="4">Polysaccharide chain length determinant N-terminal domain-containing protein</fullName>
    </recommendedName>
</protein>
<evidence type="ECO:0000313" key="2">
    <source>
        <dbReference type="EMBL" id="MFD0763919.1"/>
    </source>
</evidence>
<proteinExistence type="predicted"/>
<dbReference type="EMBL" id="JBHTIA010000003">
    <property type="protein sequence ID" value="MFD0763919.1"/>
    <property type="molecule type" value="Genomic_DNA"/>
</dbReference>
<evidence type="ECO:0000313" key="3">
    <source>
        <dbReference type="Proteomes" id="UP001597073"/>
    </source>
</evidence>
<dbReference type="Proteomes" id="UP001597073">
    <property type="component" value="Unassembled WGS sequence"/>
</dbReference>
<organism evidence="2 3">
    <name type="scientific">Mucilaginibacter lutimaris</name>
    <dbReference type="NCBI Taxonomy" id="931629"/>
    <lineage>
        <taxon>Bacteria</taxon>
        <taxon>Pseudomonadati</taxon>
        <taxon>Bacteroidota</taxon>
        <taxon>Sphingobacteriia</taxon>
        <taxon>Sphingobacteriales</taxon>
        <taxon>Sphingobacteriaceae</taxon>
        <taxon>Mucilaginibacter</taxon>
    </lineage>
</organism>